<accession>A0A665TXD8</accession>
<reference evidence="2" key="1">
    <citation type="submission" date="2021-04" db="EMBL/GenBank/DDBJ databases">
        <authorList>
            <consortium name="Wellcome Sanger Institute Data Sharing"/>
        </authorList>
    </citation>
    <scope>NUCLEOTIDE SEQUENCE [LARGE SCALE GENOMIC DNA]</scope>
</reference>
<dbReference type="PANTHER" id="PTHR15570">
    <property type="entry name" value="G0/G1 SWITCH PROTEIN 2"/>
    <property type="match status" value="1"/>
</dbReference>
<reference evidence="2" key="2">
    <citation type="submission" date="2025-08" db="UniProtKB">
        <authorList>
            <consortium name="Ensembl"/>
        </authorList>
    </citation>
    <scope>IDENTIFICATION</scope>
</reference>
<dbReference type="OrthoDB" id="9373743at2759"/>
<keyword evidence="1" id="KW-0472">Membrane</keyword>
<organism evidence="2 3">
    <name type="scientific">Echeneis naucrates</name>
    <name type="common">Live sharksucker</name>
    <dbReference type="NCBI Taxonomy" id="173247"/>
    <lineage>
        <taxon>Eukaryota</taxon>
        <taxon>Metazoa</taxon>
        <taxon>Chordata</taxon>
        <taxon>Craniata</taxon>
        <taxon>Vertebrata</taxon>
        <taxon>Euteleostomi</taxon>
        <taxon>Actinopterygii</taxon>
        <taxon>Neopterygii</taxon>
        <taxon>Teleostei</taxon>
        <taxon>Neoteleostei</taxon>
        <taxon>Acanthomorphata</taxon>
        <taxon>Carangaria</taxon>
        <taxon>Carangiformes</taxon>
        <taxon>Echeneidae</taxon>
        <taxon>Echeneis</taxon>
    </lineage>
</organism>
<keyword evidence="1" id="KW-1133">Transmembrane helix</keyword>
<dbReference type="InParanoid" id="A0A665TXD8"/>
<evidence type="ECO:0000256" key="1">
    <source>
        <dbReference type="SAM" id="Phobius"/>
    </source>
</evidence>
<name>A0A665TXD8_ECHNA</name>
<dbReference type="Pfam" id="PF15103">
    <property type="entry name" value="G0-G1_switch_2"/>
    <property type="match status" value="1"/>
</dbReference>
<reference evidence="2" key="3">
    <citation type="submission" date="2025-09" db="UniProtKB">
        <authorList>
            <consortium name="Ensembl"/>
        </authorList>
    </citation>
    <scope>IDENTIFICATION</scope>
</reference>
<feature type="transmembrane region" description="Helical" evidence="1">
    <location>
        <begin position="26"/>
        <end position="50"/>
    </location>
</feature>
<dbReference type="InterPro" id="IPR016821">
    <property type="entry name" value="G0S2"/>
</dbReference>
<dbReference type="PANTHER" id="PTHR15570:SF2">
    <property type="entry name" value="G0_G1 SWITCH PROTEIN 2"/>
    <property type="match status" value="1"/>
</dbReference>
<evidence type="ECO:0000313" key="3">
    <source>
        <dbReference type="Proteomes" id="UP000472264"/>
    </source>
</evidence>
<sequence>MEPISEIIPFAKEMLSQRPNRSLVKIYMLGSTLAMLGMIGGMVETILLPFSEPFEDAPVEAIMEKRKKKKLVVKSHTTLVHPEVNDAMETVVMEAKAKHLVTAGRRNSANRLHAA</sequence>
<dbReference type="Ensembl" id="ENSENLT00000012304.1">
    <property type="protein sequence ID" value="ENSENLP00000011798.1"/>
    <property type="gene ID" value="ENSENLG00000005674.1"/>
</dbReference>
<dbReference type="Proteomes" id="UP000472264">
    <property type="component" value="Chromosome 7"/>
</dbReference>
<keyword evidence="1" id="KW-0812">Transmembrane</keyword>
<gene>
    <name evidence="2" type="primary">g0s2</name>
</gene>
<dbReference type="OMA" id="GMMEVAC"/>
<proteinExistence type="predicted"/>
<keyword evidence="3" id="KW-1185">Reference proteome</keyword>
<dbReference type="FunCoup" id="A0A665TXD8">
    <property type="interactions" value="6"/>
</dbReference>
<dbReference type="AlphaFoldDB" id="A0A665TXD8"/>
<evidence type="ECO:0000313" key="2">
    <source>
        <dbReference type="Ensembl" id="ENSENLP00000011798.1"/>
    </source>
</evidence>
<protein>
    <submittedName>
        <fullName evidence="2">G0/G1 switch protein 2-like</fullName>
    </submittedName>
</protein>